<evidence type="ECO:0000256" key="1">
    <source>
        <dbReference type="ARBA" id="ARBA00001794"/>
    </source>
</evidence>
<dbReference type="PIRSF" id="PIRSF016049">
    <property type="entry name" value="Man_dehyd"/>
    <property type="match status" value="1"/>
</dbReference>
<evidence type="ECO:0000256" key="9">
    <source>
        <dbReference type="HAMAP-Rule" id="MF_00106"/>
    </source>
</evidence>
<dbReference type="NCBIfam" id="NF003027">
    <property type="entry name" value="PRK03906.1"/>
    <property type="match status" value="2"/>
</dbReference>
<dbReference type="STRING" id="258515.SAMN05192585_12211"/>
<gene>
    <name evidence="9" type="primary">uxuA</name>
    <name evidence="10" type="ORF">SAMN05192585_12211</name>
</gene>
<evidence type="ECO:0000256" key="4">
    <source>
        <dbReference type="ARBA" id="ARBA00007389"/>
    </source>
</evidence>
<dbReference type="RefSeq" id="WP_092640962.1">
    <property type="nucleotide sequence ID" value="NZ_FNID01000022.1"/>
</dbReference>
<proteinExistence type="inferred from homology"/>
<name>A0A1H0C6X8_9FIRM</name>
<keyword evidence="11" id="KW-1185">Reference proteome</keyword>
<dbReference type="InterPro" id="IPR036237">
    <property type="entry name" value="Xyl_isomerase-like_sf"/>
</dbReference>
<dbReference type="InterPro" id="IPR004628">
    <property type="entry name" value="Man_deHydtase"/>
</dbReference>
<dbReference type="GO" id="GO:0008198">
    <property type="term" value="F:ferrous iron binding"/>
    <property type="evidence" value="ECO:0007669"/>
    <property type="project" value="TreeGrafter"/>
</dbReference>
<dbReference type="UniPathway" id="UPA00246"/>
<dbReference type="SUPFAM" id="SSF51658">
    <property type="entry name" value="Xylose isomerase-like"/>
    <property type="match status" value="1"/>
</dbReference>
<evidence type="ECO:0000313" key="10">
    <source>
        <dbReference type="EMBL" id="SDN53654.1"/>
    </source>
</evidence>
<accession>A0A1H0C6X8</accession>
<dbReference type="Gene3D" id="3.20.20.150">
    <property type="entry name" value="Divalent-metal-dependent TIM barrel enzymes"/>
    <property type="match status" value="1"/>
</dbReference>
<dbReference type="EMBL" id="FNID01000022">
    <property type="protein sequence ID" value="SDN53654.1"/>
    <property type="molecule type" value="Genomic_DNA"/>
</dbReference>
<organism evidence="10 11">
    <name type="scientific">Acetanaerobacterium elongatum</name>
    <dbReference type="NCBI Taxonomy" id="258515"/>
    <lineage>
        <taxon>Bacteria</taxon>
        <taxon>Bacillati</taxon>
        <taxon>Bacillota</taxon>
        <taxon>Clostridia</taxon>
        <taxon>Eubacteriales</taxon>
        <taxon>Oscillospiraceae</taxon>
        <taxon>Acetanaerobacterium</taxon>
    </lineage>
</organism>
<comment type="similarity">
    <text evidence="4 9">Belongs to the mannonate dehydratase family.</text>
</comment>
<reference evidence="10 11" key="1">
    <citation type="submission" date="2016-10" db="EMBL/GenBank/DDBJ databases">
        <authorList>
            <person name="de Groot N.N."/>
        </authorList>
    </citation>
    <scope>NUCLEOTIDE SEQUENCE [LARGE SCALE GENOMIC DNA]</scope>
    <source>
        <strain evidence="10 11">CGMCC 1.5012</strain>
    </source>
</reference>
<evidence type="ECO:0000256" key="6">
    <source>
        <dbReference type="ARBA" id="ARBA00023004"/>
    </source>
</evidence>
<evidence type="ECO:0000256" key="5">
    <source>
        <dbReference type="ARBA" id="ARBA00012927"/>
    </source>
</evidence>
<keyword evidence="6 9" id="KW-0408">Iron</keyword>
<sequence>MKLTFRWFGENHDPVPLSYIRQIPCVDGVVTTLMDMPAGELWPTEEIDRLHRVVTEAGLKTEVIESVNIHEDIKLGAPGRDEKIEAYIKTMQRLANIGIKVICYNFMPVLDWARSHLYYSLPDGSETMYFSRDFILSTTPEELAKRYAEQCGGLALPGWEPERMVHVKEIIKRYDGVTQEQYWENAAYFINAIIPWAEKLDIKMAIHPDDPPWPLFGLPRLINSRESIKRFLDINPSPYHGITLCTGSLGADPKNDVPAIAKEFASRVHFAHVRNLKQLSNGDFYESAHPTACGSLDMYAILRALHDAGFDGYIRPDHGRMVWGEKGRPGYGLYDRAMGVAYIAGVWEALEREKTNK</sequence>
<dbReference type="Proteomes" id="UP000199182">
    <property type="component" value="Unassembled WGS sequence"/>
</dbReference>
<dbReference type="GO" id="GO:0042840">
    <property type="term" value="P:D-glucuronate catabolic process"/>
    <property type="evidence" value="ECO:0007669"/>
    <property type="project" value="TreeGrafter"/>
</dbReference>
<dbReference type="OrthoDB" id="9780250at2"/>
<dbReference type="EC" id="4.2.1.8" evidence="5 9"/>
<evidence type="ECO:0000256" key="7">
    <source>
        <dbReference type="ARBA" id="ARBA00023211"/>
    </source>
</evidence>
<dbReference type="GO" id="GO:0008927">
    <property type="term" value="F:mannonate dehydratase activity"/>
    <property type="evidence" value="ECO:0007669"/>
    <property type="project" value="UniProtKB-UniRule"/>
</dbReference>
<evidence type="ECO:0000313" key="11">
    <source>
        <dbReference type="Proteomes" id="UP000199182"/>
    </source>
</evidence>
<comment type="pathway">
    <text evidence="3 9">Carbohydrate metabolism; pentose and glucuronate interconversion.</text>
</comment>
<keyword evidence="8 9" id="KW-0456">Lyase</keyword>
<comment type="cofactor">
    <cofactor evidence="9">
        <name>Fe(2+)</name>
        <dbReference type="ChEBI" id="CHEBI:29033"/>
    </cofactor>
    <cofactor evidence="9">
        <name>Mn(2+)</name>
        <dbReference type="ChEBI" id="CHEBI:29035"/>
    </cofactor>
</comment>
<dbReference type="NCBIfam" id="TIGR00695">
    <property type="entry name" value="uxuA"/>
    <property type="match status" value="1"/>
</dbReference>
<evidence type="ECO:0000256" key="3">
    <source>
        <dbReference type="ARBA" id="ARBA00004892"/>
    </source>
</evidence>
<dbReference type="GO" id="GO:0030145">
    <property type="term" value="F:manganese ion binding"/>
    <property type="evidence" value="ECO:0007669"/>
    <property type="project" value="TreeGrafter"/>
</dbReference>
<dbReference type="PANTHER" id="PTHR30387">
    <property type="entry name" value="MANNONATE DEHYDRATASE"/>
    <property type="match status" value="1"/>
</dbReference>
<dbReference type="HAMAP" id="MF_00106">
    <property type="entry name" value="UxuA"/>
    <property type="match status" value="1"/>
</dbReference>
<comment type="catalytic activity">
    <reaction evidence="1 9">
        <text>D-mannonate = 2-dehydro-3-deoxy-D-gluconate + H2O</text>
        <dbReference type="Rhea" id="RHEA:20097"/>
        <dbReference type="ChEBI" id="CHEBI:15377"/>
        <dbReference type="ChEBI" id="CHEBI:17767"/>
        <dbReference type="ChEBI" id="CHEBI:57990"/>
        <dbReference type="EC" id="4.2.1.8"/>
    </reaction>
</comment>
<evidence type="ECO:0000256" key="2">
    <source>
        <dbReference type="ARBA" id="ARBA00002713"/>
    </source>
</evidence>
<protein>
    <recommendedName>
        <fullName evidence="5 9">Mannonate dehydratase</fullName>
        <ecNumber evidence="5 9">4.2.1.8</ecNumber>
    </recommendedName>
    <alternativeName>
        <fullName evidence="9">D-mannonate hydro-lyase</fullName>
    </alternativeName>
</protein>
<comment type="function">
    <text evidence="2 9">Catalyzes the dehydration of D-mannonate.</text>
</comment>
<dbReference type="Pfam" id="PF03786">
    <property type="entry name" value="UxuA"/>
    <property type="match status" value="1"/>
</dbReference>
<dbReference type="AlphaFoldDB" id="A0A1H0C6X8"/>
<keyword evidence="7 9" id="KW-0464">Manganese</keyword>
<evidence type="ECO:0000256" key="8">
    <source>
        <dbReference type="ARBA" id="ARBA00023239"/>
    </source>
</evidence>
<dbReference type="PANTHER" id="PTHR30387:SF2">
    <property type="entry name" value="MANNONATE DEHYDRATASE"/>
    <property type="match status" value="1"/>
</dbReference>